<proteinExistence type="predicted"/>
<evidence type="ECO:0000313" key="2">
    <source>
        <dbReference type="EMBL" id="PKA68157.1"/>
    </source>
</evidence>
<organism evidence="2 3">
    <name type="scientific">Pseudomonas baetica</name>
    <dbReference type="NCBI Taxonomy" id="674054"/>
    <lineage>
        <taxon>Bacteria</taxon>
        <taxon>Pseudomonadati</taxon>
        <taxon>Pseudomonadota</taxon>
        <taxon>Gammaproteobacteria</taxon>
        <taxon>Pseudomonadales</taxon>
        <taxon>Pseudomonadaceae</taxon>
        <taxon>Pseudomonas</taxon>
    </lineage>
</organism>
<dbReference type="SUPFAM" id="SSF53213">
    <property type="entry name" value="LigB-like"/>
    <property type="match status" value="1"/>
</dbReference>
<evidence type="ECO:0000259" key="1">
    <source>
        <dbReference type="Pfam" id="PF02900"/>
    </source>
</evidence>
<sequence>MSTSQQRPATYVACVPHVPLLAIQERAANPEMWAVYESRIAELRAFDPDLVVVFGGDHYDGLHLKLMPTFVVGQVATGLSDCGGFSGPLDVPGDIAYACAQTLIDEGFDIATSYAMEVDHGFTNVIHNFLGELDAKPVLPIHINALCDPKPSFKRCRELGEAMGRFAATLGKRVAFLASGGLSHQTDSIFPQYTTAPTSIIRDFIVHGGTKGELTRDKWMGDIHAAMAGLNGDLLEGRFQAPWINKAWDKQFLEVITSGDLKQFDSWVCSDVTEAAGYGGGEIRQWIAAVAAAQVMGVSQVTEDYYSEETKLAVGVGIIHGATVPR</sequence>
<dbReference type="Proteomes" id="UP000232455">
    <property type="component" value="Unassembled WGS sequence"/>
</dbReference>
<comment type="caution">
    <text evidence="2">The sequence shown here is derived from an EMBL/GenBank/DDBJ whole genome shotgun (WGS) entry which is preliminary data.</text>
</comment>
<dbReference type="EMBL" id="PHHE01000001">
    <property type="protein sequence ID" value="PKA68157.1"/>
    <property type="molecule type" value="Genomic_DNA"/>
</dbReference>
<name>A0ABX4PSZ5_9PSED</name>
<reference evidence="2 3" key="1">
    <citation type="submission" date="2017-11" db="EMBL/GenBank/DDBJ databases">
        <title>Genome sequencing of a diverse group of Pseudomonas species.</title>
        <authorList>
            <person name="Loper J."/>
        </authorList>
    </citation>
    <scope>NUCLEOTIDE SEQUENCE [LARGE SCALE GENOMIC DNA]</scope>
    <source>
        <strain evidence="2 3">LMG 25716</strain>
    </source>
</reference>
<keyword evidence="3" id="KW-1185">Reference proteome</keyword>
<accession>A0ABX4PSZ5</accession>
<gene>
    <name evidence="2" type="ORF">ATI02_0902</name>
</gene>
<dbReference type="Pfam" id="PF02900">
    <property type="entry name" value="LigB"/>
    <property type="match status" value="1"/>
</dbReference>
<evidence type="ECO:0000313" key="3">
    <source>
        <dbReference type="Proteomes" id="UP000232455"/>
    </source>
</evidence>
<dbReference type="Gene3D" id="3.40.830.10">
    <property type="entry name" value="LigB-like"/>
    <property type="match status" value="1"/>
</dbReference>
<dbReference type="InterPro" id="IPR004183">
    <property type="entry name" value="Xdiol_dOase_suB"/>
</dbReference>
<protein>
    <submittedName>
        <fullName evidence="2">2,3-dihydroxyphenylpropionate 1,2-dioxygenase</fullName>
    </submittedName>
</protein>
<feature type="domain" description="Extradiol ring-cleavage dioxygenase class III enzyme subunit B" evidence="1">
    <location>
        <begin position="12"/>
        <end position="309"/>
    </location>
</feature>
<dbReference type="RefSeq" id="WP_157815128.1">
    <property type="nucleotide sequence ID" value="NZ_PHHE01000001.1"/>
</dbReference>